<comment type="caution">
    <text evidence="12">The sequence shown here is derived from an EMBL/GenBank/DDBJ whole genome shotgun (WGS) entry which is preliminary data.</text>
</comment>
<dbReference type="AlphaFoldDB" id="A0AAD2FFM1"/>
<dbReference type="GO" id="GO:0030322">
    <property type="term" value="P:stabilization of membrane potential"/>
    <property type="evidence" value="ECO:0007669"/>
    <property type="project" value="TreeGrafter"/>
</dbReference>
<keyword evidence="6 10" id="KW-0472">Membrane</keyword>
<reference evidence="12" key="1">
    <citation type="submission" date="2023-08" db="EMBL/GenBank/DDBJ databases">
        <authorList>
            <person name="Audoor S."/>
            <person name="Bilcke G."/>
        </authorList>
    </citation>
    <scope>NUCLEOTIDE SEQUENCE</scope>
</reference>
<dbReference type="Pfam" id="PF07885">
    <property type="entry name" value="Ion_trans_2"/>
    <property type="match status" value="2"/>
</dbReference>
<evidence type="ECO:0000313" key="12">
    <source>
        <dbReference type="EMBL" id="CAJ1937173.1"/>
    </source>
</evidence>
<dbReference type="PANTHER" id="PTHR11003:SF291">
    <property type="entry name" value="IP11374P"/>
    <property type="match status" value="1"/>
</dbReference>
<feature type="compositionally biased region" description="Polar residues" evidence="9">
    <location>
        <begin position="189"/>
        <end position="202"/>
    </location>
</feature>
<feature type="region of interest" description="Disordered" evidence="9">
    <location>
        <begin position="376"/>
        <end position="431"/>
    </location>
</feature>
<name>A0AAD2FFM1_9STRA</name>
<dbReference type="GO" id="GO:0022841">
    <property type="term" value="F:potassium ion leak channel activity"/>
    <property type="evidence" value="ECO:0007669"/>
    <property type="project" value="TreeGrafter"/>
</dbReference>
<evidence type="ECO:0000313" key="13">
    <source>
        <dbReference type="Proteomes" id="UP001295423"/>
    </source>
</evidence>
<dbReference type="Proteomes" id="UP001295423">
    <property type="component" value="Unassembled WGS sequence"/>
</dbReference>
<feature type="transmembrane region" description="Helical" evidence="10">
    <location>
        <begin position="268"/>
        <end position="290"/>
    </location>
</feature>
<evidence type="ECO:0000256" key="4">
    <source>
        <dbReference type="ARBA" id="ARBA00022989"/>
    </source>
</evidence>
<evidence type="ECO:0000259" key="11">
    <source>
        <dbReference type="Pfam" id="PF07885"/>
    </source>
</evidence>
<keyword evidence="3 10" id="KW-0812">Transmembrane</keyword>
<evidence type="ECO:0000256" key="7">
    <source>
        <dbReference type="ARBA" id="ARBA00023303"/>
    </source>
</evidence>
<keyword evidence="13" id="KW-1185">Reference proteome</keyword>
<feature type="transmembrane region" description="Helical" evidence="10">
    <location>
        <begin position="241"/>
        <end position="262"/>
    </location>
</feature>
<dbReference type="GO" id="GO:0015271">
    <property type="term" value="F:outward rectifier potassium channel activity"/>
    <property type="evidence" value="ECO:0007669"/>
    <property type="project" value="TreeGrafter"/>
</dbReference>
<feature type="region of interest" description="Disordered" evidence="9">
    <location>
        <begin position="1"/>
        <end position="43"/>
    </location>
</feature>
<feature type="transmembrane region" description="Helical" evidence="10">
    <location>
        <begin position="87"/>
        <end position="106"/>
    </location>
</feature>
<feature type="region of interest" description="Disordered" evidence="9">
    <location>
        <begin position="179"/>
        <end position="208"/>
    </location>
</feature>
<evidence type="ECO:0000256" key="8">
    <source>
        <dbReference type="SAM" id="Coils"/>
    </source>
</evidence>
<keyword evidence="8" id="KW-0175">Coiled coil</keyword>
<keyword evidence="2" id="KW-0813">Transport</keyword>
<keyword evidence="7" id="KW-0407">Ion channel</keyword>
<feature type="coiled-coil region" evidence="8">
    <location>
        <begin position="330"/>
        <end position="358"/>
    </location>
</feature>
<dbReference type="SUPFAM" id="SSF81324">
    <property type="entry name" value="Voltage-gated potassium channels"/>
    <property type="match status" value="2"/>
</dbReference>
<feature type="domain" description="Potassium channel" evidence="11">
    <location>
        <begin position="94"/>
        <end position="162"/>
    </location>
</feature>
<accession>A0AAD2FFM1</accession>
<feature type="compositionally biased region" description="Basic and acidic residues" evidence="9">
    <location>
        <begin position="1"/>
        <end position="13"/>
    </location>
</feature>
<feature type="transmembrane region" description="Helical" evidence="10">
    <location>
        <begin position="145"/>
        <end position="168"/>
    </location>
</feature>
<sequence>MEVFMDKVRRESDAQPDPDAESTKREILQKRKSQRKISSPKEKLEDTAFFSSEDVELCQRLDEEYERALEEREIGYNARYASVRQSALISVFFMISFLLLGTAFFIRQADWTIADALLFSIYSITTVGYGNHEIPTGPAFQAYTIFYLLIGIAALTIMVAQVYMCIALEASRAQHRRDKTRHGDIIARSPTSARNAEQNNASAEPDPDEIISFHQDNLSSCMDRLFRFTDRAKIFFQENEIGRGVSVIFPFAGLIALGASVVGPLEGWTFLESVYFAVVSLTTVGFGDYYPTKEISIWFCILWLPFSIGFMSLFLGSVASFYIRLSDRNIQRIERRMRRRLQQAKEKAEQERAEVLKRAYRGQEIEIEAITIRQNEKPLENSESNSSKTPEKNERLKKKNKRQGFDVLPSRDETSSEAGDSDTKSLFGSSLADRGNLRRQRIVENSTVEEEELGSRKMQSMRDIVRVVRSNVDAGVGKTSEKNQLISIRSTQTITTSHGVVGLRRSTTRKPSFGLRVLVQERFAEIIAMEVAGFQNSIDIQDNSLSVTIDRLKSIADKWSIPRRARKAFRSVAFEVLYFVGERGLVTRGADALLDLTPIEFHGLFSSLVAAMGDADTMEGWLACTSILADVDLRRTSSVSKMPIEETPLQQQLSDVQEEDDMSL</sequence>
<evidence type="ECO:0000256" key="10">
    <source>
        <dbReference type="SAM" id="Phobius"/>
    </source>
</evidence>
<evidence type="ECO:0000256" key="5">
    <source>
        <dbReference type="ARBA" id="ARBA00023065"/>
    </source>
</evidence>
<evidence type="ECO:0000256" key="6">
    <source>
        <dbReference type="ARBA" id="ARBA00023136"/>
    </source>
</evidence>
<dbReference type="InterPro" id="IPR003280">
    <property type="entry name" value="2pore_dom_K_chnl"/>
</dbReference>
<proteinExistence type="predicted"/>
<dbReference type="InterPro" id="IPR013099">
    <property type="entry name" value="K_chnl_dom"/>
</dbReference>
<feature type="region of interest" description="Disordered" evidence="9">
    <location>
        <begin position="644"/>
        <end position="664"/>
    </location>
</feature>
<feature type="transmembrane region" description="Helical" evidence="10">
    <location>
        <begin position="297"/>
        <end position="323"/>
    </location>
</feature>
<dbReference type="PANTHER" id="PTHR11003">
    <property type="entry name" value="POTASSIUM CHANNEL, SUBFAMILY K"/>
    <property type="match status" value="1"/>
</dbReference>
<protein>
    <recommendedName>
        <fullName evidence="11">Potassium channel domain-containing protein</fullName>
    </recommendedName>
</protein>
<evidence type="ECO:0000256" key="2">
    <source>
        <dbReference type="ARBA" id="ARBA00022448"/>
    </source>
</evidence>
<keyword evidence="5" id="KW-0406">Ion transport</keyword>
<feature type="domain" description="Potassium channel" evidence="11">
    <location>
        <begin position="259"/>
        <end position="322"/>
    </location>
</feature>
<gene>
    <name evidence="12" type="ORF">CYCCA115_LOCUS5543</name>
</gene>
<comment type="subcellular location">
    <subcellularLocation>
        <location evidence="1">Membrane</location>
        <topology evidence="1">Multi-pass membrane protein</topology>
    </subcellularLocation>
</comment>
<evidence type="ECO:0000256" key="1">
    <source>
        <dbReference type="ARBA" id="ARBA00004141"/>
    </source>
</evidence>
<dbReference type="EMBL" id="CAKOGP040000613">
    <property type="protein sequence ID" value="CAJ1937173.1"/>
    <property type="molecule type" value="Genomic_DNA"/>
</dbReference>
<keyword evidence="4 10" id="KW-1133">Transmembrane helix</keyword>
<evidence type="ECO:0000256" key="9">
    <source>
        <dbReference type="SAM" id="MobiDB-lite"/>
    </source>
</evidence>
<dbReference type="Gene3D" id="1.10.287.70">
    <property type="match status" value="2"/>
</dbReference>
<evidence type="ECO:0000256" key="3">
    <source>
        <dbReference type="ARBA" id="ARBA00022692"/>
    </source>
</evidence>
<dbReference type="GO" id="GO:0005886">
    <property type="term" value="C:plasma membrane"/>
    <property type="evidence" value="ECO:0007669"/>
    <property type="project" value="TreeGrafter"/>
</dbReference>
<organism evidence="12 13">
    <name type="scientific">Cylindrotheca closterium</name>
    <dbReference type="NCBI Taxonomy" id="2856"/>
    <lineage>
        <taxon>Eukaryota</taxon>
        <taxon>Sar</taxon>
        <taxon>Stramenopiles</taxon>
        <taxon>Ochrophyta</taxon>
        <taxon>Bacillariophyta</taxon>
        <taxon>Bacillariophyceae</taxon>
        <taxon>Bacillariophycidae</taxon>
        <taxon>Bacillariales</taxon>
        <taxon>Bacillariaceae</taxon>
        <taxon>Cylindrotheca</taxon>
    </lineage>
</organism>